<evidence type="ECO:0000313" key="6">
    <source>
        <dbReference type="EMBL" id="MDA0165601.1"/>
    </source>
</evidence>
<dbReference type="Pfam" id="PF00296">
    <property type="entry name" value="Bac_luciferase"/>
    <property type="match status" value="1"/>
</dbReference>
<dbReference type="AlphaFoldDB" id="A0A9X3S6Z3"/>
<dbReference type="SUPFAM" id="SSF51679">
    <property type="entry name" value="Bacterial luciferase-like"/>
    <property type="match status" value="1"/>
</dbReference>
<name>A0A9X3S6Z3_9ACTN</name>
<dbReference type="Proteomes" id="UP001149140">
    <property type="component" value="Unassembled WGS sequence"/>
</dbReference>
<dbReference type="RefSeq" id="WP_270044862.1">
    <property type="nucleotide sequence ID" value="NZ_JAPDOD010000049.1"/>
</dbReference>
<reference evidence="6" key="1">
    <citation type="submission" date="2022-10" db="EMBL/GenBank/DDBJ databases">
        <title>The WGS of Solirubrobacter ginsenosidimutans DSM 21036.</title>
        <authorList>
            <person name="Jiang Z."/>
        </authorList>
    </citation>
    <scope>NUCLEOTIDE SEQUENCE</scope>
    <source>
        <strain evidence="6">DSM 21036</strain>
    </source>
</reference>
<gene>
    <name evidence="6" type="ORF">OM076_35360</name>
</gene>
<evidence type="ECO:0000256" key="1">
    <source>
        <dbReference type="ARBA" id="ARBA00022630"/>
    </source>
</evidence>
<dbReference type="InterPro" id="IPR050172">
    <property type="entry name" value="SsuD_RutA_monooxygenase"/>
</dbReference>
<evidence type="ECO:0000313" key="7">
    <source>
        <dbReference type="Proteomes" id="UP001149140"/>
    </source>
</evidence>
<proteinExistence type="predicted"/>
<evidence type="ECO:0000256" key="2">
    <source>
        <dbReference type="ARBA" id="ARBA00022643"/>
    </source>
</evidence>
<dbReference type="InterPro" id="IPR011251">
    <property type="entry name" value="Luciferase-like_dom"/>
</dbReference>
<keyword evidence="7" id="KW-1185">Reference proteome</keyword>
<organism evidence="6 7">
    <name type="scientific">Solirubrobacter ginsenosidimutans</name>
    <dbReference type="NCBI Taxonomy" id="490573"/>
    <lineage>
        <taxon>Bacteria</taxon>
        <taxon>Bacillati</taxon>
        <taxon>Actinomycetota</taxon>
        <taxon>Thermoleophilia</taxon>
        <taxon>Solirubrobacterales</taxon>
        <taxon>Solirubrobacteraceae</taxon>
        <taxon>Solirubrobacter</taxon>
    </lineage>
</organism>
<keyword evidence="2" id="KW-0288">FMN</keyword>
<sequence length="280" mass="30857">MKIGIQLPEVEREVRWPEYLAMAKAAEEVGFESLWLGDHLLYDGPERAPWESWTSLSALAAATSAVRLGPLVACAGFHPPAVLAKMASTIDEISGGRFVLGLGSGWNRREFDAFGIPYDKRVSRFEEAFAIISGLLRGERVTLDGTYHRADDVVLLPKPARRTPIMIGSNGRRTLGFTLPHVQAWNTWWDDYHNTPEGLAKLIAEIGIPETVSRSACMLVQLDGERVERRPEGMDAVEQSRFAEHIKELGEAGADEVIVVASPITERSIRTLGEVLPAAD</sequence>
<evidence type="ECO:0000259" key="5">
    <source>
        <dbReference type="Pfam" id="PF00296"/>
    </source>
</evidence>
<evidence type="ECO:0000256" key="3">
    <source>
        <dbReference type="ARBA" id="ARBA00023002"/>
    </source>
</evidence>
<protein>
    <submittedName>
        <fullName evidence="6">LLM class flavin-dependent oxidoreductase</fullName>
    </submittedName>
</protein>
<keyword evidence="3" id="KW-0560">Oxidoreductase</keyword>
<dbReference type="PANTHER" id="PTHR42847:SF4">
    <property type="entry name" value="ALKANESULFONATE MONOOXYGENASE-RELATED"/>
    <property type="match status" value="1"/>
</dbReference>
<dbReference type="PANTHER" id="PTHR42847">
    <property type="entry name" value="ALKANESULFONATE MONOOXYGENASE"/>
    <property type="match status" value="1"/>
</dbReference>
<evidence type="ECO:0000256" key="4">
    <source>
        <dbReference type="ARBA" id="ARBA00023033"/>
    </source>
</evidence>
<dbReference type="InterPro" id="IPR036661">
    <property type="entry name" value="Luciferase-like_sf"/>
</dbReference>
<dbReference type="Gene3D" id="3.20.20.30">
    <property type="entry name" value="Luciferase-like domain"/>
    <property type="match status" value="1"/>
</dbReference>
<comment type="caution">
    <text evidence="6">The sequence shown here is derived from an EMBL/GenBank/DDBJ whole genome shotgun (WGS) entry which is preliminary data.</text>
</comment>
<accession>A0A9X3S6Z3</accession>
<dbReference type="EMBL" id="JAPDOD010000049">
    <property type="protein sequence ID" value="MDA0165601.1"/>
    <property type="molecule type" value="Genomic_DNA"/>
</dbReference>
<keyword evidence="1" id="KW-0285">Flavoprotein</keyword>
<feature type="domain" description="Luciferase-like" evidence="5">
    <location>
        <begin position="12"/>
        <end position="208"/>
    </location>
</feature>
<dbReference type="GO" id="GO:0046306">
    <property type="term" value="P:alkanesulfonate catabolic process"/>
    <property type="evidence" value="ECO:0007669"/>
    <property type="project" value="TreeGrafter"/>
</dbReference>
<dbReference type="GO" id="GO:0008726">
    <property type="term" value="F:alkanesulfonate monooxygenase activity"/>
    <property type="evidence" value="ECO:0007669"/>
    <property type="project" value="TreeGrafter"/>
</dbReference>
<keyword evidence="4" id="KW-0503">Monooxygenase</keyword>